<evidence type="ECO:0000313" key="13">
    <source>
        <dbReference type="EMBL" id="OIP38386.1"/>
    </source>
</evidence>
<organism evidence="13 14">
    <name type="scientific">Candidatus Desantisbacteria bacterium CG2_30_40_21</name>
    <dbReference type="NCBI Taxonomy" id="1817895"/>
    <lineage>
        <taxon>Bacteria</taxon>
        <taxon>Candidatus Desantisiibacteriota</taxon>
    </lineage>
</organism>
<dbReference type="AlphaFoldDB" id="A0A1J5E1B0"/>
<dbReference type="GO" id="GO:0051539">
    <property type="term" value="F:4 iron, 4 sulfur cluster binding"/>
    <property type="evidence" value="ECO:0007669"/>
    <property type="project" value="UniProtKB-KW"/>
</dbReference>
<evidence type="ECO:0000256" key="1">
    <source>
        <dbReference type="ARBA" id="ARBA00005209"/>
    </source>
</evidence>
<dbReference type="SUPFAM" id="SSF53271">
    <property type="entry name" value="PRTase-like"/>
    <property type="match status" value="1"/>
</dbReference>
<evidence type="ECO:0000256" key="3">
    <source>
        <dbReference type="ARBA" id="ARBA00022676"/>
    </source>
</evidence>
<name>A0A1J5E1B0_9BACT</name>
<comment type="caution">
    <text evidence="13">The sequence shown here is derived from an EMBL/GenBank/DDBJ whole genome shotgun (WGS) entry which is preliminary data.</text>
</comment>
<keyword evidence="7" id="KW-0004">4Fe-4S</keyword>
<dbReference type="PIRSF" id="PIRSF000485">
    <property type="entry name" value="Amd_phspho_trans"/>
    <property type="match status" value="1"/>
</dbReference>
<feature type="binding site" evidence="7 11">
    <location>
        <position position="445"/>
    </location>
    <ligand>
        <name>[4Fe-4S] cluster</name>
        <dbReference type="ChEBI" id="CHEBI:49883"/>
    </ligand>
</feature>
<dbReference type="Pfam" id="PF00156">
    <property type="entry name" value="Pribosyltran"/>
    <property type="match status" value="1"/>
</dbReference>
<dbReference type="CDD" id="cd06223">
    <property type="entry name" value="PRTases_typeI"/>
    <property type="match status" value="1"/>
</dbReference>
<dbReference type="InterPro" id="IPR005854">
    <property type="entry name" value="PurF"/>
</dbReference>
<feature type="binding site" evidence="7 10">
    <location>
        <position position="353"/>
    </location>
    <ligand>
        <name>Mg(2+)</name>
        <dbReference type="ChEBI" id="CHEBI:18420"/>
    </ligand>
</feature>
<keyword evidence="4 7" id="KW-0808">Transferase</keyword>
<dbReference type="GO" id="GO:0006189">
    <property type="term" value="P:'de novo' IMP biosynthetic process"/>
    <property type="evidence" value="ECO:0007669"/>
    <property type="project" value="UniProtKB-UniRule"/>
</dbReference>
<dbReference type="InterPro" id="IPR035584">
    <property type="entry name" value="PurF_N"/>
</dbReference>
<keyword evidence="7 11" id="KW-0411">Iron-sulfur</keyword>
<feature type="binding site" evidence="7 11">
    <location>
        <position position="442"/>
    </location>
    <ligand>
        <name>[4Fe-4S] cluster</name>
        <dbReference type="ChEBI" id="CHEBI:49883"/>
    </ligand>
</feature>
<evidence type="ECO:0000313" key="14">
    <source>
        <dbReference type="Proteomes" id="UP000183085"/>
    </source>
</evidence>
<keyword evidence="7 11" id="KW-0408">Iron</keyword>
<dbReference type="InterPro" id="IPR029055">
    <property type="entry name" value="Ntn_hydrolases_N"/>
</dbReference>
<feature type="active site" description="Nucleophile" evidence="7 9">
    <location>
        <position position="5"/>
    </location>
</feature>
<dbReference type="EC" id="2.4.2.14" evidence="7"/>
<evidence type="ECO:0000256" key="7">
    <source>
        <dbReference type="HAMAP-Rule" id="MF_01931"/>
    </source>
</evidence>
<evidence type="ECO:0000259" key="12">
    <source>
        <dbReference type="PROSITE" id="PS51278"/>
    </source>
</evidence>
<comment type="cofactor">
    <cofactor evidence="7 10">
        <name>Mg(2+)</name>
        <dbReference type="ChEBI" id="CHEBI:18420"/>
    </cofactor>
    <text evidence="7 10">Binds 1 Mg(2+) ion per subunit.</text>
</comment>
<dbReference type="Gene3D" id="3.40.50.2020">
    <property type="match status" value="1"/>
</dbReference>
<feature type="domain" description="Glutamine amidotransferase type-2" evidence="12">
    <location>
        <begin position="5"/>
        <end position="226"/>
    </location>
</feature>
<comment type="pathway">
    <text evidence="1 7 8">Purine metabolism; IMP biosynthesis via de novo pathway; N(1)-(5-phospho-D-ribosyl)glycinamide from 5-phospho-alpha-D-ribose 1-diphosphate: step 1/2.</text>
</comment>
<keyword evidence="7 10" id="KW-0460">Magnesium</keyword>
<feature type="binding site" evidence="7 10">
    <location>
        <position position="352"/>
    </location>
    <ligand>
        <name>Mg(2+)</name>
        <dbReference type="ChEBI" id="CHEBI:18420"/>
    </ligand>
</feature>
<proteinExistence type="inferred from homology"/>
<keyword evidence="6 7" id="KW-0315">Glutamine amidotransferase</keyword>
<feature type="binding site" evidence="7 11">
    <location>
        <position position="389"/>
    </location>
    <ligand>
        <name>[4Fe-4S] cluster</name>
        <dbReference type="ChEBI" id="CHEBI:49883"/>
    </ligand>
</feature>
<sequence>MREECGIFGIWGHEPLAAARLTYLGLFALQHRGQESAGITSLQEGRLKTFKGMGLVSEVFLNSRLDDSSTTAAIGHVRYSTTGTSILENAQPISVTYAGGQLAAAHNGNLVNADTLRESLEKQGAAFQTTSDSEVIIQLIVNHAASCGLQQGITQAISSIKGAYALILLTNKELIGIRDEFGFRPLCIGRLNDSFVLASESCALDIIGAEYIRDVEPGEMVIINHSGLTSRKPERQPKKYKQCIFEYIYFSRPDSKVFGRSVYEVRKRSGQQLAIESPVSADIVIPIPDSGVSAALGYAEGCGLKYELGLIRNHYVGRTFLNPKQSIREFGVSIKLNPVKEVVADKRVILVDDSIVRGTTCKKIISMVRNAGAKEVHLRISSPPIKYPCFYGVDTPTTKELIAATHSLEETRDFIGVDSLGYLSLEGLLTAALSSKENNEFCTACFDGEYPHVVRG</sequence>
<dbReference type="SUPFAM" id="SSF56235">
    <property type="entry name" value="N-terminal nucleophile aminohydrolases (Ntn hydrolases)"/>
    <property type="match status" value="1"/>
</dbReference>
<protein>
    <recommendedName>
        <fullName evidence="7">Amidophosphoribosyltransferase</fullName>
        <shortName evidence="7">ATase</shortName>
        <ecNumber evidence="7">2.4.2.14</ecNumber>
    </recommendedName>
    <alternativeName>
        <fullName evidence="7">Glutamine phosphoribosylpyrophosphate amidotransferase</fullName>
        <shortName evidence="7">GPATase</shortName>
    </alternativeName>
</protein>
<dbReference type="InterPro" id="IPR000836">
    <property type="entry name" value="PRTase_dom"/>
</dbReference>
<dbReference type="Pfam" id="PF13522">
    <property type="entry name" value="GATase_6"/>
    <property type="match status" value="1"/>
</dbReference>
<accession>A0A1J5E1B0</accession>
<feature type="binding site" evidence="7 11">
    <location>
        <position position="243"/>
    </location>
    <ligand>
        <name>[4Fe-4S] cluster</name>
        <dbReference type="ChEBI" id="CHEBI:49883"/>
    </ligand>
</feature>
<dbReference type="HAMAP" id="MF_01931">
    <property type="entry name" value="PurF"/>
    <property type="match status" value="1"/>
</dbReference>
<evidence type="ECO:0000256" key="6">
    <source>
        <dbReference type="ARBA" id="ARBA00022962"/>
    </source>
</evidence>
<comment type="function">
    <text evidence="7">Catalyzes the formation of phosphoribosylamine from phosphoribosylpyrophosphate (PRPP) and glutamine.</text>
</comment>
<keyword evidence="7 10" id="KW-0479">Metal-binding</keyword>
<keyword evidence="3 7" id="KW-0328">Glycosyltransferase</keyword>
<evidence type="ECO:0000256" key="11">
    <source>
        <dbReference type="PIRSR" id="PIRSR000485-3"/>
    </source>
</evidence>
<evidence type="ECO:0000256" key="10">
    <source>
        <dbReference type="PIRSR" id="PIRSR000485-2"/>
    </source>
</evidence>
<comment type="similarity">
    <text evidence="2 7 8">In the C-terminal section; belongs to the purine/pyrimidine phosphoribosyltransferase family.</text>
</comment>
<dbReference type="PROSITE" id="PS51278">
    <property type="entry name" value="GATASE_TYPE_2"/>
    <property type="match status" value="1"/>
</dbReference>
<dbReference type="PANTHER" id="PTHR11907">
    <property type="entry name" value="AMIDOPHOSPHORIBOSYLTRANSFERASE"/>
    <property type="match status" value="1"/>
</dbReference>
<dbReference type="InterPro" id="IPR029057">
    <property type="entry name" value="PRTase-like"/>
</dbReference>
<dbReference type="NCBIfam" id="TIGR01134">
    <property type="entry name" value="purF"/>
    <property type="match status" value="1"/>
</dbReference>
<evidence type="ECO:0000256" key="5">
    <source>
        <dbReference type="ARBA" id="ARBA00022755"/>
    </source>
</evidence>
<dbReference type="Proteomes" id="UP000183085">
    <property type="component" value="Unassembled WGS sequence"/>
</dbReference>
<evidence type="ECO:0000256" key="8">
    <source>
        <dbReference type="PIRNR" id="PIRNR000485"/>
    </source>
</evidence>
<keyword evidence="5 7" id="KW-0658">Purine biosynthesis</keyword>
<comment type="catalytic activity">
    <reaction evidence="7 8">
        <text>5-phospho-beta-D-ribosylamine + L-glutamate + diphosphate = 5-phospho-alpha-D-ribose 1-diphosphate + L-glutamine + H2O</text>
        <dbReference type="Rhea" id="RHEA:14905"/>
        <dbReference type="ChEBI" id="CHEBI:15377"/>
        <dbReference type="ChEBI" id="CHEBI:29985"/>
        <dbReference type="ChEBI" id="CHEBI:33019"/>
        <dbReference type="ChEBI" id="CHEBI:58017"/>
        <dbReference type="ChEBI" id="CHEBI:58359"/>
        <dbReference type="ChEBI" id="CHEBI:58681"/>
        <dbReference type="EC" id="2.4.2.14"/>
    </reaction>
</comment>
<gene>
    <name evidence="7" type="primary">purF</name>
    <name evidence="13" type="ORF">AUJ95_06820</name>
</gene>
<comment type="cofactor">
    <cofactor evidence="7 11">
        <name>[4Fe-4S] cluster</name>
        <dbReference type="ChEBI" id="CHEBI:49883"/>
    </cofactor>
    <text evidence="7 11">Binds 1 [4Fe-4S] cluster per subunit.</text>
</comment>
<dbReference type="GO" id="GO:0000287">
    <property type="term" value="F:magnesium ion binding"/>
    <property type="evidence" value="ECO:0007669"/>
    <property type="project" value="UniProtKB-UniRule"/>
</dbReference>
<dbReference type="UniPathway" id="UPA00074">
    <property type="reaction ID" value="UER00124"/>
</dbReference>
<dbReference type="GO" id="GO:0004044">
    <property type="term" value="F:amidophosphoribosyltransferase activity"/>
    <property type="evidence" value="ECO:0007669"/>
    <property type="project" value="UniProtKB-UniRule"/>
</dbReference>
<evidence type="ECO:0000256" key="2">
    <source>
        <dbReference type="ARBA" id="ARBA00010138"/>
    </source>
</evidence>
<dbReference type="CDD" id="cd00715">
    <property type="entry name" value="GPATase_N"/>
    <property type="match status" value="1"/>
</dbReference>
<dbReference type="STRING" id="1817895.AUJ95_06820"/>
<reference evidence="13 14" key="1">
    <citation type="journal article" date="2016" name="Environ. Microbiol.">
        <title>Genomic resolution of a cold subsurface aquifer community provides metabolic insights for novel microbes adapted to high CO concentrations.</title>
        <authorList>
            <person name="Probst A.J."/>
            <person name="Castelle C.J."/>
            <person name="Singh A."/>
            <person name="Brown C.T."/>
            <person name="Anantharaman K."/>
            <person name="Sharon I."/>
            <person name="Hug L.A."/>
            <person name="Burstein D."/>
            <person name="Emerson J.B."/>
            <person name="Thomas B.C."/>
            <person name="Banfield J.F."/>
        </authorList>
    </citation>
    <scope>NUCLEOTIDE SEQUENCE [LARGE SCALE GENOMIC DNA]</scope>
    <source>
        <strain evidence="13">CG2_30_40_21</strain>
    </source>
</reference>
<feature type="binding site" evidence="7 10">
    <location>
        <position position="290"/>
    </location>
    <ligand>
        <name>Mg(2+)</name>
        <dbReference type="ChEBI" id="CHEBI:18420"/>
    </ligand>
</feature>
<dbReference type="Gene3D" id="3.60.20.10">
    <property type="entry name" value="Glutamine Phosphoribosylpyrophosphate, subunit 1, domain 1"/>
    <property type="match status" value="1"/>
</dbReference>
<evidence type="ECO:0000256" key="9">
    <source>
        <dbReference type="PIRSR" id="PIRSR000485-1"/>
    </source>
</evidence>
<dbReference type="GO" id="GO:0009113">
    <property type="term" value="P:purine nucleobase biosynthetic process"/>
    <property type="evidence" value="ECO:0007669"/>
    <property type="project" value="UniProtKB-UniRule"/>
</dbReference>
<evidence type="ECO:0000256" key="4">
    <source>
        <dbReference type="ARBA" id="ARBA00022679"/>
    </source>
</evidence>
<dbReference type="InterPro" id="IPR017932">
    <property type="entry name" value="GATase_2_dom"/>
</dbReference>
<dbReference type="EMBL" id="MNYI01000179">
    <property type="protein sequence ID" value="OIP38386.1"/>
    <property type="molecule type" value="Genomic_DNA"/>
</dbReference>